<dbReference type="InterPro" id="IPR050268">
    <property type="entry name" value="NADH-dep_flavin_reductase"/>
</dbReference>
<dbReference type="PANTHER" id="PTHR30466">
    <property type="entry name" value="FLAVIN REDUCTASE"/>
    <property type="match status" value="1"/>
</dbReference>
<accession>A0A1I3EEW9</accession>
<evidence type="ECO:0000259" key="3">
    <source>
        <dbReference type="SMART" id="SM00903"/>
    </source>
</evidence>
<protein>
    <submittedName>
        <fullName evidence="4 5">Flavin reductase</fullName>
    </submittedName>
</protein>
<dbReference type="GO" id="GO:0042602">
    <property type="term" value="F:riboflavin reductase (NADPH) activity"/>
    <property type="evidence" value="ECO:0007669"/>
    <property type="project" value="TreeGrafter"/>
</dbReference>
<evidence type="ECO:0000313" key="7">
    <source>
        <dbReference type="Proteomes" id="UP000297963"/>
    </source>
</evidence>
<gene>
    <name evidence="5" type="ORF">E3O11_11095</name>
    <name evidence="4" type="ORF">SAMN05216274_12517</name>
</gene>
<dbReference type="SMART" id="SM00903">
    <property type="entry name" value="Flavin_Reduct"/>
    <property type="match status" value="1"/>
</dbReference>
<evidence type="ECO:0000313" key="5">
    <source>
        <dbReference type="EMBL" id="TFB83375.1"/>
    </source>
</evidence>
<dbReference type="Gene3D" id="2.30.110.10">
    <property type="entry name" value="Electron Transport, Fmn-binding Protein, Chain A"/>
    <property type="match status" value="1"/>
</dbReference>
<dbReference type="PANTHER" id="PTHR30466:SF1">
    <property type="entry name" value="FMN REDUCTASE (NADH) RUTF"/>
    <property type="match status" value="1"/>
</dbReference>
<evidence type="ECO:0000256" key="1">
    <source>
        <dbReference type="ARBA" id="ARBA00023002"/>
    </source>
</evidence>
<dbReference type="EMBL" id="FOPW01000025">
    <property type="protein sequence ID" value="SFH97487.1"/>
    <property type="molecule type" value="Genomic_DNA"/>
</dbReference>
<comment type="caution">
    <text evidence="5">The sequence shown here is derived from an EMBL/GenBank/DDBJ whole genome shotgun (WGS) entry which is preliminary data.</text>
</comment>
<reference evidence="5 7" key="2">
    <citation type="submission" date="2019-03" db="EMBL/GenBank/DDBJ databases">
        <title>Genomics of glacier-inhabiting Cryobacterium strains.</title>
        <authorList>
            <person name="Liu Q."/>
            <person name="Xin Y.-H."/>
        </authorList>
    </citation>
    <scope>NUCLEOTIDE SEQUENCE [LARGE SCALE GENOMIC DNA]</scope>
    <source>
        <strain evidence="5 7">Hh34</strain>
    </source>
</reference>
<feature type="region of interest" description="Disordered" evidence="2">
    <location>
        <begin position="1"/>
        <end position="24"/>
    </location>
</feature>
<sequence>MRTQEQAALAGPWPTDGDQGAKHLGGLHPDEFKLAFRNHAAGVAVITADAGDGPVGLTATSVFSVSAEPPLLVFSLSDHASSAPTIRRADTVVVHLLGAEQLNIAKLCATSGVNRFADTEIWARLATGEPYFPSAHAWIRGRIINRMAAGSSTIIAVHALEATVATDQGGSDPLVYHNRTWHSLDEHSALRSVPGA</sequence>
<organism evidence="5 7">
    <name type="scientific">Cryobacterium levicorallinum</name>
    <dbReference type="NCBI Taxonomy" id="995038"/>
    <lineage>
        <taxon>Bacteria</taxon>
        <taxon>Bacillati</taxon>
        <taxon>Actinomycetota</taxon>
        <taxon>Actinomycetes</taxon>
        <taxon>Micrococcales</taxon>
        <taxon>Microbacteriaceae</taxon>
        <taxon>Cryobacterium</taxon>
    </lineage>
</organism>
<reference evidence="4 6" key="1">
    <citation type="submission" date="2016-10" db="EMBL/GenBank/DDBJ databases">
        <authorList>
            <person name="Varghese N."/>
            <person name="Submissions S."/>
        </authorList>
    </citation>
    <scope>NUCLEOTIDE SEQUENCE [LARGE SCALE GENOMIC DNA]</scope>
    <source>
        <strain evidence="4 6">GMCC 1.11211</strain>
    </source>
</reference>
<dbReference type="EMBL" id="SOFE01000022">
    <property type="protein sequence ID" value="TFB83375.1"/>
    <property type="molecule type" value="Genomic_DNA"/>
</dbReference>
<name>A0A1I3EEW9_9MICO</name>
<dbReference type="GO" id="GO:0010181">
    <property type="term" value="F:FMN binding"/>
    <property type="evidence" value="ECO:0007669"/>
    <property type="project" value="InterPro"/>
</dbReference>
<proteinExistence type="predicted"/>
<keyword evidence="1" id="KW-0560">Oxidoreductase</keyword>
<evidence type="ECO:0000313" key="6">
    <source>
        <dbReference type="Proteomes" id="UP000199681"/>
    </source>
</evidence>
<dbReference type="RefSeq" id="WP_092452972.1">
    <property type="nucleotide sequence ID" value="NZ_BKAC01000031.1"/>
</dbReference>
<keyword evidence="6" id="KW-1185">Reference proteome</keyword>
<dbReference type="InterPro" id="IPR012349">
    <property type="entry name" value="Split_barrel_FMN-bd"/>
</dbReference>
<dbReference type="SUPFAM" id="SSF50475">
    <property type="entry name" value="FMN-binding split barrel"/>
    <property type="match status" value="1"/>
</dbReference>
<dbReference type="STRING" id="995038.SAMN05216274_12517"/>
<dbReference type="InterPro" id="IPR002563">
    <property type="entry name" value="Flavin_Rdtase-like_dom"/>
</dbReference>
<dbReference type="GO" id="GO:0006208">
    <property type="term" value="P:pyrimidine nucleobase catabolic process"/>
    <property type="evidence" value="ECO:0007669"/>
    <property type="project" value="TreeGrafter"/>
</dbReference>
<dbReference type="AlphaFoldDB" id="A0A1I3EEW9"/>
<feature type="domain" description="Flavin reductase like" evidence="3">
    <location>
        <begin position="36"/>
        <end position="183"/>
    </location>
</feature>
<dbReference type="Proteomes" id="UP000297963">
    <property type="component" value="Unassembled WGS sequence"/>
</dbReference>
<evidence type="ECO:0000313" key="4">
    <source>
        <dbReference type="EMBL" id="SFH97487.1"/>
    </source>
</evidence>
<dbReference type="Proteomes" id="UP000199681">
    <property type="component" value="Unassembled WGS sequence"/>
</dbReference>
<evidence type="ECO:0000256" key="2">
    <source>
        <dbReference type="SAM" id="MobiDB-lite"/>
    </source>
</evidence>
<dbReference type="Pfam" id="PF01613">
    <property type="entry name" value="Flavin_Reduct"/>
    <property type="match status" value="1"/>
</dbReference>